<evidence type="ECO:0000313" key="2">
    <source>
        <dbReference type="Proteomes" id="UP000887578"/>
    </source>
</evidence>
<name>A0A914PFD9_9BILA</name>
<accession>A0A914PFD9</accession>
<evidence type="ECO:0000313" key="3">
    <source>
        <dbReference type="WBParaSite" id="PDA_v2.g16415.t1"/>
    </source>
</evidence>
<keyword evidence="2" id="KW-1185">Reference proteome</keyword>
<evidence type="ECO:0000256" key="1">
    <source>
        <dbReference type="SAM" id="Phobius"/>
    </source>
</evidence>
<keyword evidence="1" id="KW-0472">Membrane</keyword>
<dbReference type="Proteomes" id="UP000887578">
    <property type="component" value="Unplaced"/>
</dbReference>
<dbReference type="WBParaSite" id="PDA_v2.g16415.t1">
    <property type="protein sequence ID" value="PDA_v2.g16415.t1"/>
    <property type="gene ID" value="PDA_v2.g16415"/>
</dbReference>
<keyword evidence="1" id="KW-1133">Transmembrane helix</keyword>
<protein>
    <submittedName>
        <fullName evidence="3">Uncharacterized protein</fullName>
    </submittedName>
</protein>
<dbReference type="AlphaFoldDB" id="A0A914PFD9"/>
<organism evidence="2 3">
    <name type="scientific">Panagrolaimus davidi</name>
    <dbReference type="NCBI Taxonomy" id="227884"/>
    <lineage>
        <taxon>Eukaryota</taxon>
        <taxon>Metazoa</taxon>
        <taxon>Ecdysozoa</taxon>
        <taxon>Nematoda</taxon>
        <taxon>Chromadorea</taxon>
        <taxon>Rhabditida</taxon>
        <taxon>Tylenchina</taxon>
        <taxon>Panagrolaimomorpha</taxon>
        <taxon>Panagrolaimoidea</taxon>
        <taxon>Panagrolaimidae</taxon>
        <taxon>Panagrolaimus</taxon>
    </lineage>
</organism>
<feature type="transmembrane region" description="Helical" evidence="1">
    <location>
        <begin position="12"/>
        <end position="36"/>
    </location>
</feature>
<feature type="transmembrane region" description="Helical" evidence="1">
    <location>
        <begin position="123"/>
        <end position="142"/>
    </location>
</feature>
<reference evidence="3" key="1">
    <citation type="submission" date="2022-11" db="UniProtKB">
        <authorList>
            <consortium name="WormBaseParasite"/>
        </authorList>
    </citation>
    <scope>IDENTIFICATION</scope>
</reference>
<sequence length="177" mass="20451">MSNRIFWGFIKVTTATQLLCGIALLLHFLAVIGFFLRTNESFYDYFDIVRVLLGIVAYVLAFVGIHLVKPRFIIVYLIWLGSRIVYHSGVIFFTLISYYPDSPLGQLFKAERRTSLSADPQYILLRSVLMVLLYIFIFNLVYKCFKYVARVIEERKYLTPATSLASIIVIQEGQNQV</sequence>
<feature type="transmembrane region" description="Helical" evidence="1">
    <location>
        <begin position="48"/>
        <end position="68"/>
    </location>
</feature>
<proteinExistence type="predicted"/>
<feature type="transmembrane region" description="Helical" evidence="1">
    <location>
        <begin position="75"/>
        <end position="99"/>
    </location>
</feature>
<keyword evidence="1" id="KW-0812">Transmembrane</keyword>